<sequence length="179" mass="20936">MENYRWPPLPEKRPTKMVRTSSGPSEIFSMKEVLNVRKESPLSNLDPQTEFRSLTILEPADEETNRGEEWDKLKKWAATCVVAYATYATFLFTLLQDSNTGRQLVPEDTDYERHVLLERLTNIRDEDCCEQLRMGKMAFTNLVYIIRQRGLLSDSVHGRVEERVAMFLHTLAMTYEIER</sequence>
<dbReference type="Pfam" id="PF26138">
    <property type="entry name" value="DUF8040"/>
    <property type="match status" value="1"/>
</dbReference>
<feature type="region of interest" description="Disordered" evidence="1">
    <location>
        <begin position="1"/>
        <end position="22"/>
    </location>
</feature>
<dbReference type="EMBL" id="JBJUIK010000005">
    <property type="protein sequence ID" value="KAL3528111.1"/>
    <property type="molecule type" value="Genomic_DNA"/>
</dbReference>
<dbReference type="InterPro" id="IPR058353">
    <property type="entry name" value="DUF8040"/>
</dbReference>
<dbReference type="Proteomes" id="UP001630127">
    <property type="component" value="Unassembled WGS sequence"/>
</dbReference>
<organism evidence="3 4">
    <name type="scientific">Cinchona calisaya</name>
    <dbReference type="NCBI Taxonomy" id="153742"/>
    <lineage>
        <taxon>Eukaryota</taxon>
        <taxon>Viridiplantae</taxon>
        <taxon>Streptophyta</taxon>
        <taxon>Embryophyta</taxon>
        <taxon>Tracheophyta</taxon>
        <taxon>Spermatophyta</taxon>
        <taxon>Magnoliopsida</taxon>
        <taxon>eudicotyledons</taxon>
        <taxon>Gunneridae</taxon>
        <taxon>Pentapetalae</taxon>
        <taxon>asterids</taxon>
        <taxon>lamiids</taxon>
        <taxon>Gentianales</taxon>
        <taxon>Rubiaceae</taxon>
        <taxon>Cinchonoideae</taxon>
        <taxon>Cinchoneae</taxon>
        <taxon>Cinchona</taxon>
    </lineage>
</organism>
<reference evidence="3 4" key="1">
    <citation type="submission" date="2024-11" db="EMBL/GenBank/DDBJ databases">
        <title>A near-complete genome assembly of Cinchona calisaya.</title>
        <authorList>
            <person name="Lian D.C."/>
            <person name="Zhao X.W."/>
            <person name="Wei L."/>
        </authorList>
    </citation>
    <scope>NUCLEOTIDE SEQUENCE [LARGE SCALE GENOMIC DNA]</scope>
    <source>
        <tissue evidence="3">Nenye</tissue>
    </source>
</reference>
<protein>
    <recommendedName>
        <fullName evidence="2">DUF8040 domain-containing protein</fullName>
    </recommendedName>
</protein>
<feature type="domain" description="DUF8040" evidence="2">
    <location>
        <begin position="115"/>
        <end position="174"/>
    </location>
</feature>
<accession>A0ABD3A8N3</accession>
<evidence type="ECO:0000259" key="2">
    <source>
        <dbReference type="Pfam" id="PF26138"/>
    </source>
</evidence>
<gene>
    <name evidence="3" type="ORF">ACH5RR_012767</name>
</gene>
<comment type="caution">
    <text evidence="3">The sequence shown here is derived from an EMBL/GenBank/DDBJ whole genome shotgun (WGS) entry which is preliminary data.</text>
</comment>
<name>A0ABD3A8N3_9GENT</name>
<evidence type="ECO:0000256" key="1">
    <source>
        <dbReference type="SAM" id="MobiDB-lite"/>
    </source>
</evidence>
<evidence type="ECO:0000313" key="3">
    <source>
        <dbReference type="EMBL" id="KAL3528111.1"/>
    </source>
</evidence>
<evidence type="ECO:0000313" key="4">
    <source>
        <dbReference type="Proteomes" id="UP001630127"/>
    </source>
</evidence>
<keyword evidence="4" id="KW-1185">Reference proteome</keyword>
<proteinExistence type="predicted"/>
<dbReference type="AlphaFoldDB" id="A0ABD3A8N3"/>